<dbReference type="AlphaFoldDB" id="A0A8J3FU33"/>
<comment type="catalytic activity">
    <reaction evidence="1">
        <text>1,6-anhydro-N-acetyl-beta-muramate + ATP + H2O = N-acetyl-D-muramate 6-phosphate + ADP + H(+)</text>
        <dbReference type="Rhea" id="RHEA:24952"/>
        <dbReference type="ChEBI" id="CHEBI:15377"/>
        <dbReference type="ChEBI" id="CHEBI:15378"/>
        <dbReference type="ChEBI" id="CHEBI:30616"/>
        <dbReference type="ChEBI" id="CHEBI:58690"/>
        <dbReference type="ChEBI" id="CHEBI:58722"/>
        <dbReference type="ChEBI" id="CHEBI:456216"/>
        <dbReference type="EC" id="2.7.1.170"/>
    </reaction>
</comment>
<keyword evidence="1" id="KW-0119">Carbohydrate metabolism</keyword>
<dbReference type="GO" id="GO:0016301">
    <property type="term" value="F:kinase activity"/>
    <property type="evidence" value="ECO:0007669"/>
    <property type="project" value="UniProtKB-KW"/>
</dbReference>
<dbReference type="Gene3D" id="3.30.420.40">
    <property type="match status" value="2"/>
</dbReference>
<gene>
    <name evidence="1 2" type="primary">anmK</name>
    <name evidence="2" type="ORF">GCM10012275_08660</name>
</gene>
<dbReference type="HAMAP" id="MF_01270">
    <property type="entry name" value="AnhMurNAc_kinase"/>
    <property type="match status" value="1"/>
</dbReference>
<organism evidence="2 3">
    <name type="scientific">Longimycelium tulufanense</name>
    <dbReference type="NCBI Taxonomy" id="907463"/>
    <lineage>
        <taxon>Bacteria</taxon>
        <taxon>Bacillati</taxon>
        <taxon>Actinomycetota</taxon>
        <taxon>Actinomycetes</taxon>
        <taxon>Pseudonocardiales</taxon>
        <taxon>Pseudonocardiaceae</taxon>
        <taxon>Longimycelium</taxon>
    </lineage>
</organism>
<dbReference type="SUPFAM" id="SSF53067">
    <property type="entry name" value="Actin-like ATPase domain"/>
    <property type="match status" value="1"/>
</dbReference>
<dbReference type="InterPro" id="IPR005338">
    <property type="entry name" value="Anhydro_N_Ac-Mur_kinase"/>
</dbReference>
<keyword evidence="3" id="KW-1185">Reference proteome</keyword>
<dbReference type="EMBL" id="BMMK01000002">
    <property type="protein sequence ID" value="GGM40009.1"/>
    <property type="molecule type" value="Genomic_DNA"/>
</dbReference>
<dbReference type="InterPro" id="IPR043129">
    <property type="entry name" value="ATPase_NBD"/>
</dbReference>
<name>A0A8J3FU33_9PSEU</name>
<dbReference type="UniPathway" id="UPA00343"/>
<dbReference type="RefSeq" id="WP_189054020.1">
    <property type="nucleotide sequence ID" value="NZ_BMMK01000002.1"/>
</dbReference>
<accession>A0A8J3FU33</accession>
<keyword evidence="1" id="KW-0547">Nucleotide-binding</keyword>
<comment type="pathway">
    <text evidence="1">Cell wall biogenesis; peptidoglycan recycling.</text>
</comment>
<evidence type="ECO:0000313" key="3">
    <source>
        <dbReference type="Proteomes" id="UP000637578"/>
    </source>
</evidence>
<dbReference type="PANTHER" id="PTHR30605">
    <property type="entry name" value="ANHYDRO-N-ACETYLMURAMIC ACID KINASE"/>
    <property type="match status" value="1"/>
</dbReference>
<keyword evidence="1" id="KW-0808">Transferase</keyword>
<comment type="function">
    <text evidence="1">Catalyzes the specific phosphorylation of 1,6-anhydro-N-acetylmuramic acid (anhMurNAc) with the simultaneous cleavage of the 1,6-anhydro ring, generating MurNAc-6-P. Is required for the utilization of anhMurNAc either imported from the medium or derived from its own cell wall murein, and thus plays a role in cell wall recycling.</text>
</comment>
<comment type="pathway">
    <text evidence="1">Amino-sugar metabolism; 1,6-anhydro-N-acetylmuramate degradation.</text>
</comment>
<evidence type="ECO:0000256" key="1">
    <source>
        <dbReference type="HAMAP-Rule" id="MF_01270"/>
    </source>
</evidence>
<reference evidence="2" key="1">
    <citation type="journal article" date="2014" name="Int. J. Syst. Evol. Microbiol.">
        <title>Complete genome sequence of Corynebacterium casei LMG S-19264T (=DSM 44701T), isolated from a smear-ripened cheese.</title>
        <authorList>
            <consortium name="US DOE Joint Genome Institute (JGI-PGF)"/>
            <person name="Walter F."/>
            <person name="Albersmeier A."/>
            <person name="Kalinowski J."/>
            <person name="Ruckert C."/>
        </authorList>
    </citation>
    <scope>NUCLEOTIDE SEQUENCE</scope>
    <source>
        <strain evidence="2">CGMCC 4.5737</strain>
    </source>
</reference>
<dbReference type="GO" id="GO:0097175">
    <property type="term" value="P:1,6-anhydro-N-acetyl-beta-muramic acid catabolic process"/>
    <property type="evidence" value="ECO:0007669"/>
    <property type="project" value="UniProtKB-UniRule"/>
</dbReference>
<feature type="binding site" evidence="1">
    <location>
        <begin position="10"/>
        <end position="17"/>
    </location>
    <ligand>
        <name>ATP</name>
        <dbReference type="ChEBI" id="CHEBI:30616"/>
    </ligand>
</feature>
<proteinExistence type="inferred from homology"/>
<dbReference type="Pfam" id="PF03702">
    <property type="entry name" value="AnmK"/>
    <property type="match status" value="1"/>
</dbReference>
<dbReference type="GO" id="GO:0016773">
    <property type="term" value="F:phosphotransferase activity, alcohol group as acceptor"/>
    <property type="evidence" value="ECO:0007669"/>
    <property type="project" value="UniProtKB-UniRule"/>
</dbReference>
<dbReference type="GO" id="GO:0006040">
    <property type="term" value="P:amino sugar metabolic process"/>
    <property type="evidence" value="ECO:0007669"/>
    <property type="project" value="InterPro"/>
</dbReference>
<dbReference type="UniPathway" id="UPA00544"/>
<protein>
    <recommendedName>
        <fullName evidence="1">Anhydro-N-acetylmuramic acid kinase</fullName>
        <ecNumber evidence="1">2.7.1.170</ecNumber>
    </recommendedName>
    <alternativeName>
        <fullName evidence="1">AnhMurNAc kinase</fullName>
    </alternativeName>
</protein>
<dbReference type="EC" id="2.7.1.170" evidence="1"/>
<reference evidence="2" key="2">
    <citation type="submission" date="2020-09" db="EMBL/GenBank/DDBJ databases">
        <authorList>
            <person name="Sun Q."/>
            <person name="Zhou Y."/>
        </authorList>
    </citation>
    <scope>NUCLEOTIDE SEQUENCE</scope>
    <source>
        <strain evidence="2">CGMCC 4.5737</strain>
    </source>
</reference>
<keyword evidence="1 2" id="KW-0418">Kinase</keyword>
<keyword evidence="1" id="KW-0067">ATP-binding</keyword>
<dbReference type="NCBIfam" id="NF007146">
    <property type="entry name" value="PRK09585.2-6"/>
    <property type="match status" value="1"/>
</dbReference>
<evidence type="ECO:0000313" key="2">
    <source>
        <dbReference type="EMBL" id="GGM40009.1"/>
    </source>
</evidence>
<dbReference type="GO" id="GO:0005524">
    <property type="term" value="F:ATP binding"/>
    <property type="evidence" value="ECO:0007669"/>
    <property type="project" value="UniProtKB-UniRule"/>
</dbReference>
<comment type="similarity">
    <text evidence="1">Belongs to the anhydro-N-acetylmuramic acid kinase family.</text>
</comment>
<sequence length="399" mass="41360">MSRVVGLISGTSLDAVDVAVADLRLTVDVLELTPLGALAVPYPEPVRAGLLAALPPADCSARRLCELDTEVGLAFAEAAAQGIAELADGNADLVGSLGQTLYHWVEPEPRGGVRCLGTLQLGQPAWIAEATGLPVVSGFRPRDVAAGGQGAPLTSILDALWLADLAGGNGSTVALNLGGIANITVVDGSNEPLAYDTGPGNALLDAACRHISQGELGHDADGRIAAHGSVRLDLLDRLLADDYYAAPPPKSTGKEHFHLDHVRAAQVGLPPVDDRDLLATLTELTAVTVARECHRHDARLVVASGGGVHNAALMDRLRRQLDDCVLRTSDELGLPTDAKEAYLGALLAFLTLHGLPGNLPSATGATGRRVLGDITPGDGPLRLPPPVDKMPRALRVTVS</sequence>
<dbReference type="Proteomes" id="UP000637578">
    <property type="component" value="Unassembled WGS sequence"/>
</dbReference>
<comment type="caution">
    <text evidence="2">The sequence shown here is derived from an EMBL/GenBank/DDBJ whole genome shotgun (WGS) entry which is preliminary data.</text>
</comment>
<dbReference type="GO" id="GO:0009254">
    <property type="term" value="P:peptidoglycan turnover"/>
    <property type="evidence" value="ECO:0007669"/>
    <property type="project" value="UniProtKB-UniRule"/>
</dbReference>
<dbReference type="PANTHER" id="PTHR30605:SF0">
    <property type="entry name" value="ANHYDRO-N-ACETYLMURAMIC ACID KINASE"/>
    <property type="match status" value="1"/>
</dbReference>